<dbReference type="InterPro" id="IPR043519">
    <property type="entry name" value="NT_sf"/>
</dbReference>
<feature type="non-terminal residue" evidence="1">
    <location>
        <position position="1"/>
    </location>
</feature>
<accession>X1HPZ0</accession>
<proteinExistence type="predicted"/>
<dbReference type="AlphaFoldDB" id="X1HPZ0"/>
<name>X1HPZ0_9ZZZZ</name>
<comment type="caution">
    <text evidence="1">The sequence shown here is derived from an EMBL/GenBank/DDBJ whole genome shotgun (WGS) entry which is preliminary data.</text>
</comment>
<dbReference type="SUPFAM" id="SSF81301">
    <property type="entry name" value="Nucleotidyltransferase"/>
    <property type="match status" value="1"/>
</dbReference>
<evidence type="ECO:0008006" key="2">
    <source>
        <dbReference type="Google" id="ProtNLM"/>
    </source>
</evidence>
<organism evidence="1">
    <name type="scientific">marine sediment metagenome</name>
    <dbReference type="NCBI Taxonomy" id="412755"/>
    <lineage>
        <taxon>unclassified sequences</taxon>
        <taxon>metagenomes</taxon>
        <taxon>ecological metagenomes</taxon>
    </lineage>
</organism>
<dbReference type="EMBL" id="BARU01018661">
    <property type="protein sequence ID" value="GAH59110.1"/>
    <property type="molecule type" value="Genomic_DNA"/>
</dbReference>
<dbReference type="CDD" id="cd05403">
    <property type="entry name" value="NT_KNTase_like"/>
    <property type="match status" value="1"/>
</dbReference>
<sequence length="196" mass="22591">GCLIMTSKERLQLAFDYEEPDRVPMQVSFVPEVLQKLKSKYKVEKESSNLSAGVVSNIDYDIDIYLGHDMLILNVGMGSGYYREFEPGKDTYTTEWGITWGKMPYQTKFGDGYYTEMVGSLAEGQPGNWSDLDILVIKKTHRRLIDRIGEVISLCKPKIATDFIVYNPEEFRELCQTEPFVQKEIVEKGKTLYERE</sequence>
<protein>
    <recommendedName>
        <fullName evidence="2">Polymerase nucleotidyl transferase domain-containing protein</fullName>
    </recommendedName>
</protein>
<evidence type="ECO:0000313" key="1">
    <source>
        <dbReference type="EMBL" id="GAH59110.1"/>
    </source>
</evidence>
<reference evidence="1" key="1">
    <citation type="journal article" date="2014" name="Front. Microbiol.">
        <title>High frequency of phylogenetically diverse reductive dehalogenase-homologous genes in deep subseafloor sedimentary metagenomes.</title>
        <authorList>
            <person name="Kawai M."/>
            <person name="Futagami T."/>
            <person name="Toyoda A."/>
            <person name="Takaki Y."/>
            <person name="Nishi S."/>
            <person name="Hori S."/>
            <person name="Arai W."/>
            <person name="Tsubouchi T."/>
            <person name="Morono Y."/>
            <person name="Uchiyama I."/>
            <person name="Ito T."/>
            <person name="Fujiyama A."/>
            <person name="Inagaki F."/>
            <person name="Takami H."/>
        </authorList>
    </citation>
    <scope>NUCLEOTIDE SEQUENCE</scope>
    <source>
        <strain evidence="1">Expedition CK06-06</strain>
    </source>
</reference>
<dbReference type="Gene3D" id="3.30.460.10">
    <property type="entry name" value="Beta Polymerase, domain 2"/>
    <property type="match status" value="1"/>
</dbReference>
<gene>
    <name evidence="1" type="ORF">S03H2_30828</name>
</gene>